<keyword evidence="4 12" id="KW-0812">Transmembrane</keyword>
<evidence type="ECO:0000313" key="16">
    <source>
        <dbReference type="RefSeq" id="XP_008779540.2"/>
    </source>
</evidence>
<sequence>MEKGEGGKGSKKRGSSSSISSFRTIFMHADTVDMWLMALGFLGATGDGLSTPVMLFITSKVFNNLGSGFSSSIDSSQFVHHIDTNSVDLLYLACGSWVMSFLEGYCWTRTGERQASRMRARYLKAVLRQDVEYFDLKVASTSEVITSVSSDSLVIQDVLSEKVPNFIMNGATFFGSYMVGFFLVWRMALVALPTVVLLIIPGLMYGRILTSLAREIREEYNKAGTIAEQAISSVRTVYSFVAESRTMAKFSAALDDSVKLGLRQGLAKGIAIGSNSVTFAIWAFLVWYGSRLVMYHGGKGGTVFAVGAAIVVGGLALGSGLSNLKYFSEASSAGERIMEVIKRIPKIDSDSMEGEVLENVSGNVEFRAVKFAYPSRTENLIFRDFSLKVPAGRTVALVGGSGSGKSTAIALLERFYDPSGGEILVDGVDIRRLQLKWLRSQMGLVSQEPALFAASIKENVLFGKEDASTEEVVAAAKASNAHNFISQLPLGYDTQVGERGVQMSGGQKQRIAIARAIIKSPKILLLDEATSALDSESERIVQEALDLATVGRTTIVIAHRLSTIRNADIIAVVQAGQVMEIGSHDELIRSEDGLYSSFVRLQQTSTAGEEGAAASSSMMNLALSSHLGSSSSMSQRFSAASRSSSARSFGNAGPADESEPEALPVPSFRRLLMLNVPEWKQALLGSLSATVFGAVQPLYAFAMGSMISVYFLTDHDDIKSKTRTYSLIFVSLSVFSFLINIGQHYNFGAMGEYLTKRVRERMLSKILTFEVAWFDQDENSTGAICSRLAKDANVVRSLVGDRMALIIQTVSAVTIACTMGLIIAWRLALVMIAVQPVIIVCFYARRVLLKSMSGKAIKSQSESSKLAAEAVSNLRTVTAFSSQDRILRLFDHAQEGPRRESIRQSWFAGLGLATSQSLMTCTWSLDFWYGGRLISHGYITAKALFQTFMVLVSTGRVIADAGSMTTDLAKGADAAGSVFAILDRFTRIEPEDSEGHHPEKLIGDVDIRGVEFAYPARPDVIIFRGFTLSIQAGKSTALVGQSGCGKSTIIGLIERFYDPLKGTVRIDGRDIKSYHLRSLRRHIGLVGQEPTLFAGTIRENILYGTEGATEAEIESAARAANAHDFISNLEEGYDTWCGDRGVQLSGGQKQRVAIARAILKNPAILLLDEATSALDSQSEKVVQEALERVMVGRTSVVVAHRLSTIQNCDLIAVLEKGVVVEKGTHASLLAKGPTGSYYGLVSLQRGNKGGQS</sequence>
<dbReference type="PANTHER" id="PTHR45136:SF2">
    <property type="entry name" value="ABC TRANSPORTER DOMAIN-CONTAINING PROTEIN"/>
    <property type="match status" value="1"/>
</dbReference>
<dbReference type="Gene3D" id="3.40.50.300">
    <property type="entry name" value="P-loop containing nucleotide triphosphate hydrolases"/>
    <property type="match status" value="2"/>
</dbReference>
<evidence type="ECO:0000313" key="15">
    <source>
        <dbReference type="Proteomes" id="UP000228380"/>
    </source>
</evidence>
<dbReference type="InterPro" id="IPR003439">
    <property type="entry name" value="ABC_transporter-like_ATP-bd"/>
</dbReference>
<feature type="transmembrane region" description="Helical" evidence="12">
    <location>
        <begin position="191"/>
        <end position="210"/>
    </location>
</feature>
<reference evidence="16" key="2">
    <citation type="submission" date="2025-08" db="UniProtKB">
        <authorList>
            <consortium name="RefSeq"/>
        </authorList>
    </citation>
    <scope>IDENTIFICATION</scope>
    <source>
        <tissue evidence="16">Young leaves</tissue>
    </source>
</reference>
<evidence type="ECO:0000256" key="4">
    <source>
        <dbReference type="ARBA" id="ARBA00022692"/>
    </source>
</evidence>
<feature type="transmembrane region" description="Helical" evidence="12">
    <location>
        <begin position="803"/>
        <end position="823"/>
    </location>
</feature>
<name>A0A8B7BKH3_PHODC</name>
<feature type="transmembrane region" description="Helical" evidence="12">
    <location>
        <begin position="724"/>
        <end position="741"/>
    </location>
</feature>
<dbReference type="CDD" id="cd18578">
    <property type="entry name" value="ABC_6TM_Pgp_ABCB1_D2_like"/>
    <property type="match status" value="1"/>
</dbReference>
<evidence type="ECO:0000256" key="7">
    <source>
        <dbReference type="ARBA" id="ARBA00022840"/>
    </source>
</evidence>
<dbReference type="KEGG" id="pda:103699278"/>
<accession>A0A8B7BKH3</accession>
<dbReference type="PANTHER" id="PTHR45136">
    <property type="entry name" value="ABC TRANSPORTER DOMAIN-CONTAINING PROTEIN"/>
    <property type="match status" value="1"/>
</dbReference>
<evidence type="ECO:0000259" key="14">
    <source>
        <dbReference type="PROSITE" id="PS50929"/>
    </source>
</evidence>
<keyword evidence="5" id="KW-0677">Repeat</keyword>
<dbReference type="FunFam" id="1.20.1560.10:FF:000029">
    <property type="entry name" value="ABC transporter B family member 1"/>
    <property type="match status" value="1"/>
</dbReference>
<feature type="domain" description="ABC transporter" evidence="13">
    <location>
        <begin position="1005"/>
        <end position="1241"/>
    </location>
</feature>
<feature type="transmembrane region" description="Helical" evidence="12">
    <location>
        <begin position="301"/>
        <end position="321"/>
    </location>
</feature>
<dbReference type="FunFam" id="3.40.50.300:FF:000205">
    <property type="entry name" value="ABC transporter B family member 4"/>
    <property type="match status" value="1"/>
</dbReference>
<dbReference type="InterPro" id="IPR011527">
    <property type="entry name" value="ABC1_TM_dom"/>
</dbReference>
<reference evidence="15" key="1">
    <citation type="journal article" date="2019" name="Nat. Commun.">
        <title>Genome-wide association mapping of date palm fruit traits.</title>
        <authorList>
            <person name="Hazzouri K.M."/>
            <person name="Gros-Balthazard M."/>
            <person name="Flowers J.M."/>
            <person name="Copetti D."/>
            <person name="Lemansour A."/>
            <person name="Lebrun M."/>
            <person name="Masmoudi K."/>
            <person name="Ferrand S."/>
            <person name="Dhar M.I."/>
            <person name="Fresquez Z.A."/>
            <person name="Rosas U."/>
            <person name="Zhang J."/>
            <person name="Talag J."/>
            <person name="Lee S."/>
            <person name="Kudrna D."/>
            <person name="Powell R.F."/>
            <person name="Leitch I.J."/>
            <person name="Krueger R.R."/>
            <person name="Wing R.A."/>
            <person name="Amiri K.M.A."/>
            <person name="Purugganan M.D."/>
        </authorList>
    </citation>
    <scope>NUCLEOTIDE SEQUENCE [LARGE SCALE GENOMIC DNA]</scope>
    <source>
        <strain evidence="15">cv. Khalas</strain>
    </source>
</reference>
<dbReference type="GO" id="GO:0016887">
    <property type="term" value="F:ATP hydrolysis activity"/>
    <property type="evidence" value="ECO:0007669"/>
    <property type="project" value="InterPro"/>
</dbReference>
<dbReference type="InterPro" id="IPR036640">
    <property type="entry name" value="ABC1_TM_sf"/>
</dbReference>
<dbReference type="PROSITE" id="PS50893">
    <property type="entry name" value="ABC_TRANSPORTER_2"/>
    <property type="match status" value="2"/>
</dbReference>
<dbReference type="FunFam" id="1.20.1560.10:FF:000126">
    <property type="entry name" value="Putative ABC transporter B family member 8"/>
    <property type="match status" value="1"/>
</dbReference>
<keyword evidence="10" id="KW-0325">Glycoprotein</keyword>
<dbReference type="FunFam" id="3.40.50.300:FF:000066">
    <property type="entry name" value="ABC transporter B family member 1"/>
    <property type="match status" value="1"/>
</dbReference>
<evidence type="ECO:0000256" key="5">
    <source>
        <dbReference type="ARBA" id="ARBA00022737"/>
    </source>
</evidence>
<keyword evidence="6" id="KW-0547">Nucleotide-binding</keyword>
<dbReference type="GeneID" id="103699278"/>
<evidence type="ECO:0000256" key="12">
    <source>
        <dbReference type="SAM" id="Phobius"/>
    </source>
</evidence>
<evidence type="ECO:0000256" key="3">
    <source>
        <dbReference type="ARBA" id="ARBA00022448"/>
    </source>
</evidence>
<dbReference type="CDD" id="cd18577">
    <property type="entry name" value="ABC_6TM_Pgp_ABCB1_D1_like"/>
    <property type="match status" value="1"/>
</dbReference>
<evidence type="ECO:0000256" key="10">
    <source>
        <dbReference type="ARBA" id="ARBA00023180"/>
    </source>
</evidence>
<keyword evidence="15" id="KW-1185">Reference proteome</keyword>
<evidence type="ECO:0000256" key="6">
    <source>
        <dbReference type="ARBA" id="ARBA00022741"/>
    </source>
</evidence>
<protein>
    <submittedName>
        <fullName evidence="16">Multidrug resistance protein</fullName>
    </submittedName>
</protein>
<proteinExistence type="inferred from homology"/>
<comment type="similarity">
    <text evidence="2">Belongs to the ABC transporter superfamily. ABCB family. Multidrug resistance exporter (TC 3.A.1.201) subfamily.</text>
</comment>
<dbReference type="SMART" id="SM00382">
    <property type="entry name" value="AAA"/>
    <property type="match status" value="2"/>
</dbReference>
<evidence type="ECO:0000256" key="2">
    <source>
        <dbReference type="ARBA" id="ARBA00007577"/>
    </source>
</evidence>
<evidence type="ECO:0000256" key="8">
    <source>
        <dbReference type="ARBA" id="ARBA00022989"/>
    </source>
</evidence>
<dbReference type="Pfam" id="PF00664">
    <property type="entry name" value="ABC_membrane"/>
    <property type="match status" value="2"/>
</dbReference>
<feature type="domain" description="ABC transmembrane type-1" evidence="14">
    <location>
        <begin position="683"/>
        <end position="970"/>
    </location>
</feature>
<evidence type="ECO:0000256" key="9">
    <source>
        <dbReference type="ARBA" id="ARBA00023136"/>
    </source>
</evidence>
<keyword evidence="9 12" id="KW-0472">Membrane</keyword>
<keyword evidence="3" id="KW-0813">Transport</keyword>
<dbReference type="PROSITE" id="PS50929">
    <property type="entry name" value="ABC_TM1F"/>
    <property type="match status" value="2"/>
</dbReference>
<dbReference type="CDD" id="cd03249">
    <property type="entry name" value="ABC_MTABC3_MDL1_MDL2"/>
    <property type="match status" value="2"/>
</dbReference>
<dbReference type="InterPro" id="IPR017871">
    <property type="entry name" value="ABC_transporter-like_CS"/>
</dbReference>
<gene>
    <name evidence="16" type="primary">LOC103699278</name>
</gene>
<dbReference type="GO" id="GO:0005524">
    <property type="term" value="F:ATP binding"/>
    <property type="evidence" value="ECO:0007669"/>
    <property type="project" value="UniProtKB-KW"/>
</dbReference>
<feature type="transmembrane region" description="Helical" evidence="12">
    <location>
        <begin position="829"/>
        <end position="848"/>
    </location>
</feature>
<evidence type="ECO:0000259" key="13">
    <source>
        <dbReference type="PROSITE" id="PS50893"/>
    </source>
</evidence>
<dbReference type="SUPFAM" id="SSF90123">
    <property type="entry name" value="ABC transporter transmembrane region"/>
    <property type="match status" value="2"/>
</dbReference>
<dbReference type="InterPro" id="IPR003593">
    <property type="entry name" value="AAA+_ATPase"/>
</dbReference>
<feature type="transmembrane region" description="Helical" evidence="12">
    <location>
        <begin position="269"/>
        <end position="289"/>
    </location>
</feature>
<organism evidence="15 16">
    <name type="scientific">Phoenix dactylifera</name>
    <name type="common">Date palm</name>
    <dbReference type="NCBI Taxonomy" id="42345"/>
    <lineage>
        <taxon>Eukaryota</taxon>
        <taxon>Viridiplantae</taxon>
        <taxon>Streptophyta</taxon>
        <taxon>Embryophyta</taxon>
        <taxon>Tracheophyta</taxon>
        <taxon>Spermatophyta</taxon>
        <taxon>Magnoliopsida</taxon>
        <taxon>Liliopsida</taxon>
        <taxon>Arecaceae</taxon>
        <taxon>Coryphoideae</taxon>
        <taxon>Phoeniceae</taxon>
        <taxon>Phoenix</taxon>
    </lineage>
</organism>
<dbReference type="Gene3D" id="1.20.1560.10">
    <property type="entry name" value="ABC transporter type 1, transmembrane domain"/>
    <property type="match status" value="1"/>
</dbReference>
<dbReference type="PROSITE" id="PS00211">
    <property type="entry name" value="ABC_TRANSPORTER_1"/>
    <property type="match status" value="2"/>
</dbReference>
<feature type="transmembrane region" description="Helical" evidence="12">
    <location>
        <begin position="682"/>
        <end position="712"/>
    </location>
</feature>
<dbReference type="OrthoDB" id="6500128at2759"/>
<feature type="domain" description="ABC transmembrane type-1" evidence="14">
    <location>
        <begin position="38"/>
        <end position="329"/>
    </location>
</feature>
<comment type="subunit">
    <text evidence="11">Interacts with 1-naphthylphthalamic acid (NPA).</text>
</comment>
<dbReference type="Pfam" id="PF00005">
    <property type="entry name" value="ABC_tran"/>
    <property type="match status" value="2"/>
</dbReference>
<dbReference type="RefSeq" id="XP_008779540.2">
    <property type="nucleotide sequence ID" value="XM_008781318.4"/>
</dbReference>
<dbReference type="GO" id="GO:0140359">
    <property type="term" value="F:ABC-type transporter activity"/>
    <property type="evidence" value="ECO:0007669"/>
    <property type="project" value="InterPro"/>
</dbReference>
<dbReference type="AlphaFoldDB" id="A0A8B7BKH3"/>
<feature type="domain" description="ABC transporter" evidence="13">
    <location>
        <begin position="364"/>
        <end position="600"/>
    </location>
</feature>
<keyword evidence="7" id="KW-0067">ATP-binding</keyword>
<evidence type="ECO:0000256" key="11">
    <source>
        <dbReference type="ARBA" id="ARBA00062948"/>
    </source>
</evidence>
<dbReference type="SUPFAM" id="SSF52540">
    <property type="entry name" value="P-loop containing nucleoside triphosphate hydrolases"/>
    <property type="match status" value="2"/>
</dbReference>
<dbReference type="Proteomes" id="UP000228380">
    <property type="component" value="Chromosome 1"/>
</dbReference>
<keyword evidence="8 12" id="KW-1133">Transmembrane helix</keyword>
<dbReference type="InterPro" id="IPR027417">
    <property type="entry name" value="P-loop_NTPase"/>
</dbReference>
<evidence type="ECO:0000256" key="1">
    <source>
        <dbReference type="ARBA" id="ARBA00004651"/>
    </source>
</evidence>
<comment type="subcellular location">
    <subcellularLocation>
        <location evidence="1">Cell membrane</location>
        <topology evidence="1">Multi-pass membrane protein</topology>
    </subcellularLocation>
</comment>
<dbReference type="GO" id="GO:0005886">
    <property type="term" value="C:plasma membrane"/>
    <property type="evidence" value="ECO:0007669"/>
    <property type="project" value="UniProtKB-SubCell"/>
</dbReference>